<evidence type="ECO:0000313" key="1">
    <source>
        <dbReference type="Proteomes" id="UP000095283"/>
    </source>
</evidence>
<dbReference type="WBParaSite" id="Hba_04419">
    <property type="protein sequence ID" value="Hba_04419"/>
    <property type="gene ID" value="Hba_04419"/>
</dbReference>
<sequence>MRRNNRTFCTKQIFEFESS</sequence>
<reference evidence="2" key="1">
    <citation type="submission" date="2016-11" db="UniProtKB">
        <authorList>
            <consortium name="WormBaseParasite"/>
        </authorList>
    </citation>
    <scope>IDENTIFICATION</scope>
</reference>
<dbReference type="AlphaFoldDB" id="A0A1I7WHE1"/>
<proteinExistence type="predicted"/>
<accession>A0A1I7WHE1</accession>
<organism evidence="1 2">
    <name type="scientific">Heterorhabditis bacteriophora</name>
    <name type="common">Entomopathogenic nematode worm</name>
    <dbReference type="NCBI Taxonomy" id="37862"/>
    <lineage>
        <taxon>Eukaryota</taxon>
        <taxon>Metazoa</taxon>
        <taxon>Ecdysozoa</taxon>
        <taxon>Nematoda</taxon>
        <taxon>Chromadorea</taxon>
        <taxon>Rhabditida</taxon>
        <taxon>Rhabditina</taxon>
        <taxon>Rhabditomorpha</taxon>
        <taxon>Strongyloidea</taxon>
        <taxon>Heterorhabditidae</taxon>
        <taxon>Heterorhabditis</taxon>
    </lineage>
</organism>
<evidence type="ECO:0000313" key="2">
    <source>
        <dbReference type="WBParaSite" id="Hba_04419"/>
    </source>
</evidence>
<keyword evidence="1" id="KW-1185">Reference proteome</keyword>
<name>A0A1I7WHE1_HETBA</name>
<dbReference type="Proteomes" id="UP000095283">
    <property type="component" value="Unplaced"/>
</dbReference>
<protein>
    <submittedName>
        <fullName evidence="2">Uncharacterized protein</fullName>
    </submittedName>
</protein>